<organism evidence="1">
    <name type="scientific">Arundo donax</name>
    <name type="common">Giant reed</name>
    <name type="synonym">Donax arundinaceus</name>
    <dbReference type="NCBI Taxonomy" id="35708"/>
    <lineage>
        <taxon>Eukaryota</taxon>
        <taxon>Viridiplantae</taxon>
        <taxon>Streptophyta</taxon>
        <taxon>Embryophyta</taxon>
        <taxon>Tracheophyta</taxon>
        <taxon>Spermatophyta</taxon>
        <taxon>Magnoliopsida</taxon>
        <taxon>Liliopsida</taxon>
        <taxon>Poales</taxon>
        <taxon>Poaceae</taxon>
        <taxon>PACMAD clade</taxon>
        <taxon>Arundinoideae</taxon>
        <taxon>Arundineae</taxon>
        <taxon>Arundo</taxon>
    </lineage>
</organism>
<reference evidence="1" key="1">
    <citation type="submission" date="2014-09" db="EMBL/GenBank/DDBJ databases">
        <authorList>
            <person name="Magalhaes I.L.F."/>
            <person name="Oliveira U."/>
            <person name="Santos F.R."/>
            <person name="Vidigal T.H.D.A."/>
            <person name="Brescovit A.D."/>
            <person name="Santos A.J."/>
        </authorList>
    </citation>
    <scope>NUCLEOTIDE SEQUENCE</scope>
    <source>
        <tissue evidence="1">Shoot tissue taken approximately 20 cm above the soil surface</tissue>
    </source>
</reference>
<sequence>MLHKTHFSVKVMAILIRDIF</sequence>
<dbReference type="AlphaFoldDB" id="A0A0A9AJU1"/>
<dbReference type="EMBL" id="GBRH01247807">
    <property type="protein sequence ID" value="JAD50088.1"/>
    <property type="molecule type" value="Transcribed_RNA"/>
</dbReference>
<accession>A0A0A9AJU1</accession>
<evidence type="ECO:0000313" key="1">
    <source>
        <dbReference type="EMBL" id="JAD50088.1"/>
    </source>
</evidence>
<proteinExistence type="predicted"/>
<protein>
    <submittedName>
        <fullName evidence="1">Uncharacterized protein</fullName>
    </submittedName>
</protein>
<reference evidence="1" key="2">
    <citation type="journal article" date="2015" name="Data Brief">
        <title>Shoot transcriptome of the giant reed, Arundo donax.</title>
        <authorList>
            <person name="Barrero R.A."/>
            <person name="Guerrero F.D."/>
            <person name="Moolhuijzen P."/>
            <person name="Goolsby J.A."/>
            <person name="Tidwell J."/>
            <person name="Bellgard S.E."/>
            <person name="Bellgard M.I."/>
        </authorList>
    </citation>
    <scope>NUCLEOTIDE SEQUENCE</scope>
    <source>
        <tissue evidence="1">Shoot tissue taken approximately 20 cm above the soil surface</tissue>
    </source>
</reference>
<name>A0A0A9AJU1_ARUDO</name>